<proteinExistence type="predicted"/>
<protein>
    <submittedName>
        <fullName evidence="1">Uncharacterized protein</fullName>
    </submittedName>
</protein>
<dbReference type="EMBL" id="BGPR01004162">
    <property type="protein sequence ID" value="GBM96634.1"/>
    <property type="molecule type" value="Genomic_DNA"/>
</dbReference>
<evidence type="ECO:0000313" key="2">
    <source>
        <dbReference type="Proteomes" id="UP000499080"/>
    </source>
</evidence>
<reference evidence="1 2" key="1">
    <citation type="journal article" date="2019" name="Sci. Rep.">
        <title>Orb-weaving spider Araneus ventricosus genome elucidates the spidroin gene catalogue.</title>
        <authorList>
            <person name="Kono N."/>
            <person name="Nakamura H."/>
            <person name="Ohtoshi R."/>
            <person name="Moran D.A.P."/>
            <person name="Shinohara A."/>
            <person name="Yoshida Y."/>
            <person name="Fujiwara M."/>
            <person name="Mori M."/>
            <person name="Tomita M."/>
            <person name="Arakawa K."/>
        </authorList>
    </citation>
    <scope>NUCLEOTIDE SEQUENCE [LARGE SCALE GENOMIC DNA]</scope>
</reference>
<organism evidence="1 2">
    <name type="scientific">Araneus ventricosus</name>
    <name type="common">Orbweaver spider</name>
    <name type="synonym">Epeira ventricosa</name>
    <dbReference type="NCBI Taxonomy" id="182803"/>
    <lineage>
        <taxon>Eukaryota</taxon>
        <taxon>Metazoa</taxon>
        <taxon>Ecdysozoa</taxon>
        <taxon>Arthropoda</taxon>
        <taxon>Chelicerata</taxon>
        <taxon>Arachnida</taxon>
        <taxon>Araneae</taxon>
        <taxon>Araneomorphae</taxon>
        <taxon>Entelegynae</taxon>
        <taxon>Araneoidea</taxon>
        <taxon>Araneidae</taxon>
        <taxon>Araneus</taxon>
    </lineage>
</organism>
<name>A0A4Y2K2T7_ARAVE</name>
<dbReference type="Proteomes" id="UP000499080">
    <property type="component" value="Unassembled WGS sequence"/>
</dbReference>
<evidence type="ECO:0000313" key="1">
    <source>
        <dbReference type="EMBL" id="GBM96634.1"/>
    </source>
</evidence>
<sequence length="72" mass="7535">MCLIVAVGTTPAAGIAAGSCLGSRAMVPIRFGLRSPDRYVCGEKGDPDHYAIDCPVTKPSHFVKPSTENLST</sequence>
<dbReference type="AlphaFoldDB" id="A0A4Y2K2T7"/>
<comment type="caution">
    <text evidence="1">The sequence shown here is derived from an EMBL/GenBank/DDBJ whole genome shotgun (WGS) entry which is preliminary data.</text>
</comment>
<keyword evidence="2" id="KW-1185">Reference proteome</keyword>
<gene>
    <name evidence="1" type="ORF">AVEN_15666_1</name>
</gene>
<accession>A0A4Y2K2T7</accession>